<sequence length="89" mass="10158">MSRWRSYRLWLAIAALIGMVLQDLGIITMLDRFEGYVNVILMILILLGIIRAPAEVPPVDLSNQEKKENQDNENQGDTERKGSEREDGE</sequence>
<feature type="transmembrane region" description="Helical" evidence="2">
    <location>
        <begin position="7"/>
        <end position="30"/>
    </location>
</feature>
<feature type="transmembrane region" description="Helical" evidence="2">
    <location>
        <begin position="36"/>
        <end position="54"/>
    </location>
</feature>
<evidence type="ECO:0000256" key="2">
    <source>
        <dbReference type="SAM" id="Phobius"/>
    </source>
</evidence>
<keyword evidence="2" id="KW-0472">Membrane</keyword>
<dbReference type="STRING" id="1385511.GCA_000425225_03161"/>
<comment type="caution">
    <text evidence="3">The sequence shown here is derived from an EMBL/GenBank/DDBJ whole genome shotgun (WGS) entry which is preliminary data.</text>
</comment>
<keyword evidence="4" id="KW-1185">Reference proteome</keyword>
<organism evidence="3 4">
    <name type="scientific">Pontibacillus marinus BH030004 = DSM 16465</name>
    <dbReference type="NCBI Taxonomy" id="1385511"/>
    <lineage>
        <taxon>Bacteria</taxon>
        <taxon>Bacillati</taxon>
        <taxon>Bacillota</taxon>
        <taxon>Bacilli</taxon>
        <taxon>Bacillales</taxon>
        <taxon>Bacillaceae</taxon>
        <taxon>Pontibacillus</taxon>
    </lineage>
</organism>
<feature type="region of interest" description="Disordered" evidence="1">
    <location>
        <begin position="61"/>
        <end position="89"/>
    </location>
</feature>
<name>A0A0A5HUW6_9BACI</name>
<evidence type="ECO:0000313" key="4">
    <source>
        <dbReference type="Proteomes" id="UP000030403"/>
    </source>
</evidence>
<evidence type="ECO:0008006" key="5">
    <source>
        <dbReference type="Google" id="ProtNLM"/>
    </source>
</evidence>
<dbReference type="AlphaFoldDB" id="A0A0A5HUW6"/>
<gene>
    <name evidence="3" type="ORF">N783_09715</name>
</gene>
<keyword evidence="2" id="KW-0812">Transmembrane</keyword>
<dbReference type="eggNOG" id="ENOG5030CEN">
    <property type="taxonomic scope" value="Bacteria"/>
</dbReference>
<accession>A0A0A5HUW6</accession>
<evidence type="ECO:0000313" key="3">
    <source>
        <dbReference type="EMBL" id="KGX87422.1"/>
    </source>
</evidence>
<keyword evidence="2" id="KW-1133">Transmembrane helix</keyword>
<dbReference type="RefSeq" id="WP_197063077.1">
    <property type="nucleotide sequence ID" value="NZ_AULJ01000040.1"/>
</dbReference>
<dbReference type="Proteomes" id="UP000030403">
    <property type="component" value="Unassembled WGS sequence"/>
</dbReference>
<proteinExistence type="predicted"/>
<reference evidence="3 4" key="1">
    <citation type="submission" date="2013-08" db="EMBL/GenBank/DDBJ databases">
        <authorList>
            <person name="Huang J."/>
            <person name="Wang G."/>
        </authorList>
    </citation>
    <scope>NUCLEOTIDE SEQUENCE [LARGE SCALE GENOMIC DNA]</scope>
    <source>
        <strain evidence="3 4">BH030004</strain>
    </source>
</reference>
<feature type="compositionally biased region" description="Basic and acidic residues" evidence="1">
    <location>
        <begin position="77"/>
        <end position="89"/>
    </location>
</feature>
<protein>
    <recommendedName>
        <fullName evidence="5">Holin</fullName>
    </recommendedName>
</protein>
<evidence type="ECO:0000256" key="1">
    <source>
        <dbReference type="SAM" id="MobiDB-lite"/>
    </source>
</evidence>
<dbReference type="EMBL" id="AVPF01000024">
    <property type="protein sequence ID" value="KGX87422.1"/>
    <property type="molecule type" value="Genomic_DNA"/>
</dbReference>